<protein>
    <recommendedName>
        <fullName evidence="2">Phospholipase/carboxylesterase/thioesterase domain-containing protein</fullName>
    </recommendedName>
</protein>
<evidence type="ECO:0000259" key="2">
    <source>
        <dbReference type="Pfam" id="PF02230"/>
    </source>
</evidence>
<dbReference type="InterPro" id="IPR003140">
    <property type="entry name" value="PLipase/COase/thioEstase"/>
</dbReference>
<gene>
    <name evidence="3" type="ORF">QQS21_005853</name>
</gene>
<dbReference type="Proteomes" id="UP001251528">
    <property type="component" value="Unassembled WGS sequence"/>
</dbReference>
<reference evidence="3" key="1">
    <citation type="submission" date="2023-06" db="EMBL/GenBank/DDBJ databases">
        <title>Conoideocrella luteorostrata (Hypocreales: Clavicipitaceae), a potential biocontrol fungus for elongate hemlock scale in United States Christmas tree production areas.</title>
        <authorList>
            <person name="Barrett H."/>
            <person name="Lovett B."/>
            <person name="Macias A.M."/>
            <person name="Stajich J.E."/>
            <person name="Kasson M.T."/>
        </authorList>
    </citation>
    <scope>NUCLEOTIDE SEQUENCE</scope>
    <source>
        <strain evidence="3">ARSEF 14590</strain>
    </source>
</reference>
<feature type="domain" description="Phospholipase/carboxylesterase/thioesterase" evidence="2">
    <location>
        <begin position="13"/>
        <end position="130"/>
    </location>
</feature>
<dbReference type="GO" id="GO:0008474">
    <property type="term" value="F:palmitoyl-(protein) hydrolase activity"/>
    <property type="evidence" value="ECO:0007669"/>
    <property type="project" value="TreeGrafter"/>
</dbReference>
<dbReference type="GO" id="GO:0052689">
    <property type="term" value="F:carboxylic ester hydrolase activity"/>
    <property type="evidence" value="ECO:0007669"/>
    <property type="project" value="TreeGrafter"/>
</dbReference>
<organism evidence="3 4">
    <name type="scientific">Conoideocrella luteorostrata</name>
    <dbReference type="NCBI Taxonomy" id="1105319"/>
    <lineage>
        <taxon>Eukaryota</taxon>
        <taxon>Fungi</taxon>
        <taxon>Dikarya</taxon>
        <taxon>Ascomycota</taxon>
        <taxon>Pezizomycotina</taxon>
        <taxon>Sordariomycetes</taxon>
        <taxon>Hypocreomycetidae</taxon>
        <taxon>Hypocreales</taxon>
        <taxon>Clavicipitaceae</taxon>
        <taxon>Conoideocrella</taxon>
    </lineage>
</organism>
<dbReference type="InterPro" id="IPR050565">
    <property type="entry name" value="LYPA1-2/EST-like"/>
</dbReference>
<evidence type="ECO:0000256" key="1">
    <source>
        <dbReference type="ARBA" id="ARBA00006499"/>
    </source>
</evidence>
<dbReference type="Pfam" id="PF02230">
    <property type="entry name" value="Abhydrolase_2"/>
    <property type="match status" value="1"/>
</dbReference>
<dbReference type="Gene3D" id="3.40.50.1820">
    <property type="entry name" value="alpha/beta hydrolase"/>
    <property type="match status" value="1"/>
</dbReference>
<keyword evidence="4" id="KW-1185">Reference proteome</keyword>
<dbReference type="GO" id="GO:0005737">
    <property type="term" value="C:cytoplasm"/>
    <property type="evidence" value="ECO:0007669"/>
    <property type="project" value="TreeGrafter"/>
</dbReference>
<sequence length="138" mass="15446">MSSTSTQPFPPTHIVNATSPHTHTAILIHGRGSNGQEFAQELFDTKLSNQVSLAQKFPTWRWVFPSSRELWSTAFEEDLPAWFEAHSLTNINDRQDLQLPGISESIKHLNAILDEEIARLGGISENVILGVQGGWERL</sequence>
<comment type="caution">
    <text evidence="3">The sequence shown here is derived from an EMBL/GenBank/DDBJ whole genome shotgun (WGS) entry which is preliminary data.</text>
</comment>
<comment type="similarity">
    <text evidence="1">Belongs to the AB hydrolase superfamily. AB hydrolase 2 family.</text>
</comment>
<dbReference type="SUPFAM" id="SSF53474">
    <property type="entry name" value="alpha/beta-Hydrolases"/>
    <property type="match status" value="1"/>
</dbReference>
<dbReference type="EMBL" id="JASWJB010000102">
    <property type="protein sequence ID" value="KAK2598016.1"/>
    <property type="molecule type" value="Genomic_DNA"/>
</dbReference>
<evidence type="ECO:0000313" key="3">
    <source>
        <dbReference type="EMBL" id="KAK2598016.1"/>
    </source>
</evidence>
<dbReference type="AlphaFoldDB" id="A0AAJ0CPP9"/>
<name>A0AAJ0CPP9_9HYPO</name>
<dbReference type="PANTHER" id="PTHR10655:SF63">
    <property type="entry name" value="PHOSPHOLIPASE_CARBOXYLESTERASE_THIOESTERASE DOMAIN-CONTAINING PROTEIN"/>
    <property type="match status" value="1"/>
</dbReference>
<accession>A0AAJ0CPP9</accession>
<dbReference type="InterPro" id="IPR029058">
    <property type="entry name" value="AB_hydrolase_fold"/>
</dbReference>
<dbReference type="PANTHER" id="PTHR10655">
    <property type="entry name" value="LYSOPHOSPHOLIPASE-RELATED"/>
    <property type="match status" value="1"/>
</dbReference>
<evidence type="ECO:0000313" key="4">
    <source>
        <dbReference type="Proteomes" id="UP001251528"/>
    </source>
</evidence>
<proteinExistence type="inferred from homology"/>